<evidence type="ECO:0000256" key="3">
    <source>
        <dbReference type="ARBA" id="ARBA00022617"/>
    </source>
</evidence>
<dbReference type="SFLD" id="SFLDF00288">
    <property type="entry name" value="HemN-like__clustered_with_nucl"/>
    <property type="match status" value="1"/>
</dbReference>
<evidence type="ECO:0000256" key="1">
    <source>
        <dbReference type="ARBA" id="ARBA00006100"/>
    </source>
</evidence>
<keyword evidence="5 9" id="KW-0479">Metal-binding</keyword>
<evidence type="ECO:0000256" key="7">
    <source>
        <dbReference type="ARBA" id="ARBA00023014"/>
    </source>
</evidence>
<dbReference type="InterPro" id="IPR004559">
    <property type="entry name" value="HemW-like"/>
</dbReference>
<keyword evidence="4 9" id="KW-0949">S-adenosyl-L-methionine</keyword>
<dbReference type="GO" id="GO:0004109">
    <property type="term" value="F:coproporphyrinogen oxidase activity"/>
    <property type="evidence" value="ECO:0007669"/>
    <property type="project" value="InterPro"/>
</dbReference>
<dbReference type="SUPFAM" id="SSF102114">
    <property type="entry name" value="Radical SAM enzymes"/>
    <property type="match status" value="1"/>
</dbReference>
<dbReference type="GO" id="GO:0051539">
    <property type="term" value="F:4 iron, 4 sulfur cluster binding"/>
    <property type="evidence" value="ECO:0007669"/>
    <property type="project" value="UniProtKB-UniRule"/>
</dbReference>
<dbReference type="Proteomes" id="UP001071230">
    <property type="component" value="Unassembled WGS sequence"/>
</dbReference>
<dbReference type="EMBL" id="LR746496">
    <property type="protein sequence ID" value="CAA7599385.1"/>
    <property type="molecule type" value="Genomic_DNA"/>
</dbReference>
<comment type="subcellular location">
    <subcellularLocation>
        <location evidence="9">Cytoplasm</location>
    </subcellularLocation>
</comment>
<keyword evidence="6 9" id="KW-0408">Iron</keyword>
<evidence type="ECO:0000259" key="10">
    <source>
        <dbReference type="PROSITE" id="PS51918"/>
    </source>
</evidence>
<dbReference type="Proteomes" id="UP000836597">
    <property type="component" value="Chromosome"/>
</dbReference>
<sequence>MSSLRRDIAGLGPEGAEADRRPGLYVHVPFCLRKCDYCAFYSLPEPGWGLISAYLQGLAGEAELCCQDAPDGVSSLFIGGGTPTVLSEEGLSKLLGILTRSFRPDENCEQSVEANPGTLNREKLRILRQAGINRLSLGAQSFSDLLLKSLGRIHRAGEIREGVRLARDAGFSNLNLDLMFGLPGQSLGLWQETLAEAVALAPEHLSLYALTPEEGTPLARRYSDGTACAPSAPLPPRSLPPLPDDEQQAEMYDWAVEYLAARGYLRYEVSNFALPDRECRHNSAVWRGRDYLGLGPGAVSTLRGVRRRNLESVRDYAEHLAQGRNPWEPTGVEVLSAQELRSERLILGLRLREGVCLSAFRRDFGVDLRDIYGEVLARYLRMGVLILGEDSLRLKPAYTFVANAVLKDFV</sequence>
<keyword evidence="13" id="KW-1185">Reference proteome</keyword>
<keyword evidence="11" id="KW-0560">Oxidoreductase</keyword>
<feature type="domain" description="Radical SAM core" evidence="10">
    <location>
        <begin position="16"/>
        <end position="265"/>
    </location>
</feature>
<dbReference type="PANTHER" id="PTHR13932:SF5">
    <property type="entry name" value="RADICAL S-ADENOSYL METHIONINE DOMAIN-CONTAINING PROTEIN 1, MITOCHONDRIAL"/>
    <property type="match status" value="1"/>
</dbReference>
<dbReference type="PANTHER" id="PTHR13932">
    <property type="entry name" value="COPROPORPHYRINIGEN III OXIDASE"/>
    <property type="match status" value="1"/>
</dbReference>
<dbReference type="Pfam" id="PF06969">
    <property type="entry name" value="HemN_C"/>
    <property type="match status" value="1"/>
</dbReference>
<keyword evidence="12" id="KW-0808">Transferase</keyword>
<dbReference type="SFLD" id="SFLDS00029">
    <property type="entry name" value="Radical_SAM"/>
    <property type="match status" value="1"/>
</dbReference>
<dbReference type="KEGG" id="aacx:DEACI_0007"/>
<comment type="similarity">
    <text evidence="1">Belongs to the anaerobic coproporphyrinogen-III oxidase family. HemW subfamily.</text>
</comment>
<dbReference type="EMBL" id="CDGJ01000033">
    <property type="protein sequence ID" value="CEJ06809.1"/>
    <property type="molecule type" value="Genomic_DNA"/>
</dbReference>
<dbReference type="SFLD" id="SFLDF00562">
    <property type="entry name" value="HemN-like__clustered_with_heat"/>
    <property type="match status" value="1"/>
</dbReference>
<dbReference type="InterPro" id="IPR058240">
    <property type="entry name" value="rSAM_sf"/>
</dbReference>
<dbReference type="SMART" id="SM00729">
    <property type="entry name" value="Elp3"/>
    <property type="match status" value="1"/>
</dbReference>
<evidence type="ECO:0000313" key="12">
    <source>
        <dbReference type="EMBL" id="CEJ06809.1"/>
    </source>
</evidence>
<dbReference type="Pfam" id="PF04055">
    <property type="entry name" value="Radical_SAM"/>
    <property type="match status" value="1"/>
</dbReference>
<dbReference type="InterPro" id="IPR010723">
    <property type="entry name" value="HemN_C"/>
</dbReference>
<keyword evidence="9" id="KW-0963">Cytoplasm</keyword>
<dbReference type="GO" id="GO:0016740">
    <property type="term" value="F:transferase activity"/>
    <property type="evidence" value="ECO:0007669"/>
    <property type="project" value="UniProtKB-KW"/>
</dbReference>
<evidence type="ECO:0000256" key="8">
    <source>
        <dbReference type="ARBA" id="ARBA00023186"/>
    </source>
</evidence>
<proteinExistence type="inferred from homology"/>
<dbReference type="Gene3D" id="3.20.20.70">
    <property type="entry name" value="Aldolase class I"/>
    <property type="match status" value="1"/>
</dbReference>
<dbReference type="RefSeq" id="WP_240983204.1">
    <property type="nucleotide sequence ID" value="NZ_CDGJ01000033.1"/>
</dbReference>
<dbReference type="InterPro" id="IPR006638">
    <property type="entry name" value="Elp3/MiaA/NifB-like_rSAM"/>
</dbReference>
<dbReference type="GO" id="GO:0046872">
    <property type="term" value="F:metal ion binding"/>
    <property type="evidence" value="ECO:0007669"/>
    <property type="project" value="UniProtKB-UniRule"/>
</dbReference>
<dbReference type="InterPro" id="IPR013785">
    <property type="entry name" value="Aldolase_TIM"/>
</dbReference>
<evidence type="ECO:0000256" key="9">
    <source>
        <dbReference type="RuleBase" id="RU364116"/>
    </source>
</evidence>
<dbReference type="GO" id="GO:0006779">
    <property type="term" value="P:porphyrin-containing compound biosynthetic process"/>
    <property type="evidence" value="ECO:0007669"/>
    <property type="project" value="InterPro"/>
</dbReference>
<dbReference type="AlphaFoldDB" id="A0A8S0Y1A1"/>
<keyword evidence="8 9" id="KW-0143">Chaperone</keyword>
<evidence type="ECO:0000313" key="13">
    <source>
        <dbReference type="Proteomes" id="UP001071230"/>
    </source>
</evidence>
<protein>
    <recommendedName>
        <fullName evidence="2 9">Heme chaperone HemW</fullName>
    </recommendedName>
</protein>
<reference evidence="11" key="2">
    <citation type="submission" date="2020-01" db="EMBL/GenBank/DDBJ databases">
        <authorList>
            <person name="Hornung B."/>
        </authorList>
    </citation>
    <scope>NUCLEOTIDE SEQUENCE</scope>
    <source>
        <strain evidence="11">PacBioINE</strain>
    </source>
</reference>
<comment type="function">
    <text evidence="9">Probably acts as a heme chaperone, transferring heme to an unknown acceptor. Binds one molecule of heme per monomer, possibly covalently. Binds 1 [4Fe-4S] cluster. The cluster is coordinated with 3 cysteines and an exchangeable S-adenosyl-L-methionine.</text>
</comment>
<dbReference type="SFLD" id="SFLDG01065">
    <property type="entry name" value="anaerobic_coproporphyrinogen-I"/>
    <property type="match status" value="1"/>
</dbReference>
<keyword evidence="7 9" id="KW-0411">Iron-sulfur</keyword>
<dbReference type="GO" id="GO:0005737">
    <property type="term" value="C:cytoplasm"/>
    <property type="evidence" value="ECO:0007669"/>
    <property type="project" value="UniProtKB-SubCell"/>
</dbReference>
<keyword evidence="9" id="KW-0004">4Fe-4S</keyword>
<organism evidence="11">
    <name type="scientific">Acididesulfobacillus acetoxydans</name>
    <dbReference type="NCBI Taxonomy" id="1561005"/>
    <lineage>
        <taxon>Bacteria</taxon>
        <taxon>Bacillati</taxon>
        <taxon>Bacillota</taxon>
        <taxon>Clostridia</taxon>
        <taxon>Eubacteriales</taxon>
        <taxon>Peptococcaceae</taxon>
        <taxon>Acididesulfobacillus</taxon>
    </lineage>
</organism>
<dbReference type="InterPro" id="IPR034505">
    <property type="entry name" value="Coproporphyrinogen-III_oxidase"/>
</dbReference>
<dbReference type="PROSITE" id="PS51918">
    <property type="entry name" value="RADICAL_SAM"/>
    <property type="match status" value="1"/>
</dbReference>
<accession>A0A8S0Y1A1</accession>
<evidence type="ECO:0000313" key="11">
    <source>
        <dbReference type="EMBL" id="CAA7599385.1"/>
    </source>
</evidence>
<dbReference type="NCBIfam" id="TIGR00539">
    <property type="entry name" value="hemN_rel"/>
    <property type="match status" value="1"/>
</dbReference>
<gene>
    <name evidence="11" type="ORF">DEACI_0007</name>
    <name evidence="12" type="ORF">DEACI_1260</name>
</gene>
<name>A0A8S0Y1A1_9FIRM</name>
<evidence type="ECO:0000256" key="4">
    <source>
        <dbReference type="ARBA" id="ARBA00022691"/>
    </source>
</evidence>
<dbReference type="InterPro" id="IPR007197">
    <property type="entry name" value="rSAM"/>
</dbReference>
<evidence type="ECO:0000256" key="6">
    <source>
        <dbReference type="ARBA" id="ARBA00023004"/>
    </source>
</evidence>
<keyword evidence="3 9" id="KW-0349">Heme</keyword>
<reference evidence="12" key="1">
    <citation type="submission" date="2014-11" db="EMBL/GenBank/DDBJ databases">
        <authorList>
            <person name="Hornung B.V."/>
        </authorList>
    </citation>
    <scope>NUCLEOTIDE SEQUENCE</scope>
    <source>
        <strain evidence="12">INE</strain>
    </source>
</reference>
<evidence type="ECO:0000256" key="2">
    <source>
        <dbReference type="ARBA" id="ARBA00017228"/>
    </source>
</evidence>
<evidence type="ECO:0000256" key="5">
    <source>
        <dbReference type="ARBA" id="ARBA00022723"/>
    </source>
</evidence>